<feature type="compositionally biased region" description="Basic residues" evidence="9">
    <location>
        <begin position="479"/>
        <end position="489"/>
    </location>
</feature>
<dbReference type="OrthoDB" id="194468at2759"/>
<dbReference type="GO" id="GO:0008270">
    <property type="term" value="F:zinc ion binding"/>
    <property type="evidence" value="ECO:0007669"/>
    <property type="project" value="UniProtKB-UniRule"/>
</dbReference>
<dbReference type="GO" id="GO:0005829">
    <property type="term" value="C:cytosol"/>
    <property type="evidence" value="ECO:0007669"/>
    <property type="project" value="TreeGrafter"/>
</dbReference>
<dbReference type="PANTHER" id="PTHR11271:SF6">
    <property type="entry name" value="GUANINE DEAMINASE"/>
    <property type="match status" value="1"/>
</dbReference>
<feature type="compositionally biased region" description="Low complexity" evidence="9">
    <location>
        <begin position="463"/>
        <end position="478"/>
    </location>
</feature>
<feature type="region of interest" description="Disordered" evidence="9">
    <location>
        <begin position="462"/>
        <end position="490"/>
    </location>
</feature>
<organism evidence="11 12">
    <name type="scientific">Thecamonas trahens ATCC 50062</name>
    <dbReference type="NCBI Taxonomy" id="461836"/>
    <lineage>
        <taxon>Eukaryota</taxon>
        <taxon>Apusozoa</taxon>
        <taxon>Apusomonadida</taxon>
        <taxon>Apusomonadidae</taxon>
        <taxon>Thecamonas</taxon>
    </lineage>
</organism>
<evidence type="ECO:0000256" key="4">
    <source>
        <dbReference type="ARBA" id="ARBA00022723"/>
    </source>
</evidence>
<dbReference type="SUPFAM" id="SSF51556">
    <property type="entry name" value="Metallo-dependent hydrolases"/>
    <property type="match status" value="1"/>
</dbReference>
<dbReference type="STRING" id="461836.A0A0L0D3T5"/>
<dbReference type="InterPro" id="IPR006680">
    <property type="entry name" value="Amidohydro-rel"/>
</dbReference>
<evidence type="ECO:0000256" key="2">
    <source>
        <dbReference type="ARBA" id="ARBA00006745"/>
    </source>
</evidence>
<gene>
    <name evidence="11" type="ORF">AMSG_03407</name>
</gene>
<keyword evidence="4 8" id="KW-0479">Metal-binding</keyword>
<evidence type="ECO:0000313" key="12">
    <source>
        <dbReference type="Proteomes" id="UP000054408"/>
    </source>
</evidence>
<dbReference type="InterPro" id="IPR011059">
    <property type="entry name" value="Metal-dep_hydrolase_composite"/>
</dbReference>
<evidence type="ECO:0000256" key="6">
    <source>
        <dbReference type="ARBA" id="ARBA00022833"/>
    </source>
</evidence>
<dbReference type="FunFam" id="3.20.20.140:FF:000022">
    <property type="entry name" value="Guanine deaminase"/>
    <property type="match status" value="1"/>
</dbReference>
<dbReference type="InterPro" id="IPR014311">
    <property type="entry name" value="Guanine_deaminase"/>
</dbReference>
<dbReference type="eggNOG" id="KOG3968">
    <property type="taxonomic scope" value="Eukaryota"/>
</dbReference>
<evidence type="ECO:0000256" key="9">
    <source>
        <dbReference type="SAM" id="MobiDB-lite"/>
    </source>
</evidence>
<dbReference type="Pfam" id="PF01979">
    <property type="entry name" value="Amidohydro_1"/>
    <property type="match status" value="1"/>
</dbReference>
<protein>
    <recommendedName>
        <fullName evidence="3 8">Guanine deaminase</fullName>
        <shortName evidence="8">Guanase</shortName>
        <ecNumber evidence="3 8">3.5.4.3</ecNumber>
    </recommendedName>
    <alternativeName>
        <fullName evidence="8">Guanine aminohydrolase</fullName>
    </alternativeName>
</protein>
<evidence type="ECO:0000256" key="8">
    <source>
        <dbReference type="RuleBase" id="RU366009"/>
    </source>
</evidence>
<evidence type="ECO:0000256" key="3">
    <source>
        <dbReference type="ARBA" id="ARBA00012781"/>
    </source>
</evidence>
<dbReference type="RefSeq" id="XP_013760245.1">
    <property type="nucleotide sequence ID" value="XM_013904791.1"/>
</dbReference>
<comment type="cofactor">
    <cofactor evidence="8">
        <name>Zn(2+)</name>
        <dbReference type="ChEBI" id="CHEBI:29105"/>
    </cofactor>
    <text evidence="8">Binds 1 zinc ion per subunit.</text>
</comment>
<comment type="pathway">
    <text evidence="1 8">Purine metabolism; guanine degradation; xanthine from guanine: step 1/1.</text>
</comment>
<dbReference type="Gene3D" id="3.20.20.140">
    <property type="entry name" value="Metal-dependent hydrolases"/>
    <property type="match status" value="1"/>
</dbReference>
<dbReference type="NCBIfam" id="TIGR02967">
    <property type="entry name" value="guan_deamin"/>
    <property type="match status" value="1"/>
</dbReference>
<evidence type="ECO:0000256" key="1">
    <source>
        <dbReference type="ARBA" id="ARBA00004984"/>
    </source>
</evidence>
<dbReference type="GO" id="GO:0008892">
    <property type="term" value="F:guanine deaminase activity"/>
    <property type="evidence" value="ECO:0007669"/>
    <property type="project" value="UniProtKB-UniRule"/>
</dbReference>
<accession>A0A0L0D3T5</accession>
<dbReference type="AlphaFoldDB" id="A0A0L0D3T5"/>
<dbReference type="EC" id="3.5.4.3" evidence="3 8"/>
<evidence type="ECO:0000313" key="11">
    <source>
        <dbReference type="EMBL" id="KNC46974.1"/>
    </source>
</evidence>
<evidence type="ECO:0000259" key="10">
    <source>
        <dbReference type="Pfam" id="PF01979"/>
    </source>
</evidence>
<dbReference type="GeneID" id="25563015"/>
<dbReference type="OMA" id="CVHMNDS"/>
<evidence type="ECO:0000256" key="5">
    <source>
        <dbReference type="ARBA" id="ARBA00022801"/>
    </source>
</evidence>
<reference evidence="11 12" key="1">
    <citation type="submission" date="2010-05" db="EMBL/GenBank/DDBJ databases">
        <title>The Genome Sequence of Thecamonas trahens ATCC 50062.</title>
        <authorList>
            <consortium name="The Broad Institute Genome Sequencing Platform"/>
            <person name="Russ C."/>
            <person name="Cuomo C."/>
            <person name="Shea T."/>
            <person name="Young S.K."/>
            <person name="Zeng Q."/>
            <person name="Koehrsen M."/>
            <person name="Haas B."/>
            <person name="Borodovsky M."/>
            <person name="Guigo R."/>
            <person name="Alvarado L."/>
            <person name="Berlin A."/>
            <person name="Bochicchio J."/>
            <person name="Borenstein D."/>
            <person name="Chapman S."/>
            <person name="Chen Z."/>
            <person name="Freedman E."/>
            <person name="Gellesch M."/>
            <person name="Goldberg J."/>
            <person name="Griggs A."/>
            <person name="Gujja S."/>
            <person name="Heilman E."/>
            <person name="Heiman D."/>
            <person name="Hepburn T."/>
            <person name="Howarth C."/>
            <person name="Jen D."/>
            <person name="Larson L."/>
            <person name="Mehta T."/>
            <person name="Park D."/>
            <person name="Pearson M."/>
            <person name="Roberts A."/>
            <person name="Saif S."/>
            <person name="Shenoy N."/>
            <person name="Sisk P."/>
            <person name="Stolte C."/>
            <person name="Sykes S."/>
            <person name="Thomson T."/>
            <person name="Walk T."/>
            <person name="White J."/>
            <person name="Yandava C."/>
            <person name="Burger G."/>
            <person name="Gray M.W."/>
            <person name="Holland P.W.H."/>
            <person name="King N."/>
            <person name="Lang F.B.F."/>
            <person name="Roger A.J."/>
            <person name="Ruiz-Trillo I."/>
            <person name="Lander E."/>
            <person name="Nusbaum C."/>
        </authorList>
    </citation>
    <scope>NUCLEOTIDE SEQUENCE [LARGE SCALE GENOMIC DNA]</scope>
    <source>
        <strain evidence="11 12">ATCC 50062</strain>
    </source>
</reference>
<keyword evidence="12" id="KW-1185">Reference proteome</keyword>
<comment type="catalytic activity">
    <reaction evidence="7 8">
        <text>guanine + H2O + H(+) = xanthine + NH4(+)</text>
        <dbReference type="Rhea" id="RHEA:14665"/>
        <dbReference type="ChEBI" id="CHEBI:15377"/>
        <dbReference type="ChEBI" id="CHEBI:15378"/>
        <dbReference type="ChEBI" id="CHEBI:16235"/>
        <dbReference type="ChEBI" id="CHEBI:17712"/>
        <dbReference type="ChEBI" id="CHEBI:28938"/>
        <dbReference type="EC" id="3.5.4.3"/>
    </reaction>
</comment>
<keyword evidence="6 8" id="KW-0862">Zinc</keyword>
<comment type="similarity">
    <text evidence="2 8">Belongs to the metallo-dependent hydrolases superfamily. ATZ/TRZ family.</text>
</comment>
<dbReference type="GO" id="GO:0006147">
    <property type="term" value="P:guanine catabolic process"/>
    <property type="evidence" value="ECO:0007669"/>
    <property type="project" value="UniProtKB-UniRule"/>
</dbReference>
<dbReference type="EMBL" id="GL349444">
    <property type="protein sequence ID" value="KNC46974.1"/>
    <property type="molecule type" value="Genomic_DNA"/>
</dbReference>
<dbReference type="InterPro" id="IPR032466">
    <property type="entry name" value="Metal_Hydrolase"/>
</dbReference>
<dbReference type="InterPro" id="IPR051607">
    <property type="entry name" value="Metallo-dep_hydrolases"/>
</dbReference>
<feature type="domain" description="Amidohydrolase-related" evidence="10">
    <location>
        <begin position="78"/>
        <end position="434"/>
    </location>
</feature>
<sequence length="523" mass="55978">MTRVELIVHGNFVHSKSFDELEVLEASYVGVDNKGSIVFMASAEEMSGVEAAFGFTLDDFDGRLVDTLAGKDRADGTFIVPGYIDTHVHAPQYAFAGLGLDMPLLQWLETYTYPMEARFADTDFAAVVYKAMLKRMVAAGTTTACMFGTLHAPASVDLARYSRDVGLRGLVGKVCMDSHAPDNYIEPSAEDSLAATKDFVRDVLALDNARVRPVITPRFAPSCSAELLAGLGQLATDFGGLHIQSHISESPAEIAWVRDLFPDAASYADVYAAAGLLTKRTVMAHGIHLTPDEMSLFARARTGVSHCPASNFGLTSGILNVLDLVQYDIDVGLGTDVAGGPAISILDAMRLALVASKILTMPQHQANRKPNSDALSIHNVFYMATMGGARVLDMHHSVGSFAVGKQFDAVVVDALAPDSPFDVFATDTSLHALFEKYLILGDDRNHAAVYVAGELIHTRETFSHSAESSTTTTTWHKSPLSRRSRRSRRSCAPQASTALIAARAASVITAAAAAAIAVFTTTA</sequence>
<evidence type="ECO:0000256" key="7">
    <source>
        <dbReference type="ARBA" id="ARBA00051148"/>
    </source>
</evidence>
<comment type="function">
    <text evidence="8">Catalyzes the hydrolytic deamination of guanine, producing xanthine and ammonia.</text>
</comment>
<keyword evidence="5 8" id="KW-0378">Hydrolase</keyword>
<proteinExistence type="inferred from homology"/>
<dbReference type="Proteomes" id="UP000054408">
    <property type="component" value="Unassembled WGS sequence"/>
</dbReference>
<dbReference type="Gene3D" id="2.30.40.10">
    <property type="entry name" value="Urease, subunit C, domain 1"/>
    <property type="match status" value="1"/>
</dbReference>
<dbReference type="PANTHER" id="PTHR11271">
    <property type="entry name" value="GUANINE DEAMINASE"/>
    <property type="match status" value="1"/>
</dbReference>
<dbReference type="UniPathway" id="UPA00603">
    <property type="reaction ID" value="UER00660"/>
</dbReference>
<name>A0A0L0D3T5_THETB</name>